<comment type="caution">
    <text evidence="2">The sequence shown here is derived from an EMBL/GenBank/DDBJ whole genome shotgun (WGS) entry which is preliminary data.</text>
</comment>
<dbReference type="Proteomes" id="UP000741013">
    <property type="component" value="Unassembled WGS sequence"/>
</dbReference>
<gene>
    <name evidence="2" type="ORF">JOM49_005638</name>
</gene>
<keyword evidence="1" id="KW-0732">Signal</keyword>
<dbReference type="RefSeq" id="WP_209667172.1">
    <property type="nucleotide sequence ID" value="NZ_JAGGMS010000001.1"/>
</dbReference>
<feature type="signal peptide" evidence="1">
    <location>
        <begin position="1"/>
        <end position="24"/>
    </location>
</feature>
<dbReference type="EMBL" id="JAGGMS010000001">
    <property type="protein sequence ID" value="MBP2184112.1"/>
    <property type="molecule type" value="Genomic_DNA"/>
</dbReference>
<evidence type="ECO:0000313" key="3">
    <source>
        <dbReference type="Proteomes" id="UP000741013"/>
    </source>
</evidence>
<name>A0ABS4PXF2_9PSEU</name>
<evidence type="ECO:0008006" key="4">
    <source>
        <dbReference type="Google" id="ProtNLM"/>
    </source>
</evidence>
<proteinExistence type="predicted"/>
<accession>A0ABS4PXF2</accession>
<reference evidence="2 3" key="1">
    <citation type="submission" date="2021-03" db="EMBL/GenBank/DDBJ databases">
        <title>Sequencing the genomes of 1000 actinobacteria strains.</title>
        <authorList>
            <person name="Klenk H.-P."/>
        </authorList>
    </citation>
    <scope>NUCLEOTIDE SEQUENCE [LARGE SCALE GENOMIC DNA]</scope>
    <source>
        <strain evidence="2 3">DSM 45510</strain>
    </source>
</reference>
<organism evidence="2 3">
    <name type="scientific">Amycolatopsis magusensis</name>
    <dbReference type="NCBI Taxonomy" id="882444"/>
    <lineage>
        <taxon>Bacteria</taxon>
        <taxon>Bacillati</taxon>
        <taxon>Actinomycetota</taxon>
        <taxon>Actinomycetes</taxon>
        <taxon>Pseudonocardiales</taxon>
        <taxon>Pseudonocardiaceae</taxon>
        <taxon>Amycolatopsis</taxon>
    </lineage>
</organism>
<sequence>MLRKLLLVVITALALLTGTAAAEAAGTRADLIPPSLDGQNCPTGRFQRTSGPFTFEYRFLYRYTPNGGLVWIGRYHIQVTSPDTPWRDLNPPEREFTC</sequence>
<protein>
    <recommendedName>
        <fullName evidence="4">Secreted protein</fullName>
    </recommendedName>
</protein>
<keyword evidence="3" id="KW-1185">Reference proteome</keyword>
<feature type="chain" id="PRO_5047015643" description="Secreted protein" evidence="1">
    <location>
        <begin position="25"/>
        <end position="98"/>
    </location>
</feature>
<evidence type="ECO:0000313" key="2">
    <source>
        <dbReference type="EMBL" id="MBP2184112.1"/>
    </source>
</evidence>
<evidence type="ECO:0000256" key="1">
    <source>
        <dbReference type="SAM" id="SignalP"/>
    </source>
</evidence>